<sequence>MTTFAFVLLLLSAAVAGKGEICKTHLDCVKYELCIPHPRFRVLYCELIPCNSDFDCLPYEAATCRDARSGSKTCQTGRY</sequence>
<proteinExistence type="predicted"/>
<accession>A0AAD4N262</accession>
<protein>
    <submittedName>
        <fullName evidence="2">Uncharacterized protein</fullName>
    </submittedName>
</protein>
<dbReference type="EMBL" id="JAKKPZ010000016">
    <property type="protein sequence ID" value="KAI1713118.1"/>
    <property type="molecule type" value="Genomic_DNA"/>
</dbReference>
<keyword evidence="3" id="KW-1185">Reference proteome</keyword>
<evidence type="ECO:0000313" key="2">
    <source>
        <dbReference type="EMBL" id="KAI1713118.1"/>
    </source>
</evidence>
<comment type="caution">
    <text evidence="2">The sequence shown here is derived from an EMBL/GenBank/DDBJ whole genome shotgun (WGS) entry which is preliminary data.</text>
</comment>
<dbReference type="AlphaFoldDB" id="A0AAD4N262"/>
<organism evidence="2 3">
    <name type="scientific">Ditylenchus destructor</name>
    <dbReference type="NCBI Taxonomy" id="166010"/>
    <lineage>
        <taxon>Eukaryota</taxon>
        <taxon>Metazoa</taxon>
        <taxon>Ecdysozoa</taxon>
        <taxon>Nematoda</taxon>
        <taxon>Chromadorea</taxon>
        <taxon>Rhabditida</taxon>
        <taxon>Tylenchina</taxon>
        <taxon>Tylenchomorpha</taxon>
        <taxon>Sphaerularioidea</taxon>
        <taxon>Anguinidae</taxon>
        <taxon>Anguininae</taxon>
        <taxon>Ditylenchus</taxon>
    </lineage>
</organism>
<feature type="chain" id="PRO_5041972801" evidence="1">
    <location>
        <begin position="18"/>
        <end position="79"/>
    </location>
</feature>
<evidence type="ECO:0000256" key="1">
    <source>
        <dbReference type="SAM" id="SignalP"/>
    </source>
</evidence>
<gene>
    <name evidence="2" type="ORF">DdX_09190</name>
</gene>
<dbReference type="Proteomes" id="UP001201812">
    <property type="component" value="Unassembled WGS sequence"/>
</dbReference>
<evidence type="ECO:0000313" key="3">
    <source>
        <dbReference type="Proteomes" id="UP001201812"/>
    </source>
</evidence>
<keyword evidence="1" id="KW-0732">Signal</keyword>
<reference evidence="2" key="1">
    <citation type="submission" date="2022-01" db="EMBL/GenBank/DDBJ databases">
        <title>Genome Sequence Resource for Two Populations of Ditylenchus destructor, the Migratory Endoparasitic Phytonematode.</title>
        <authorList>
            <person name="Zhang H."/>
            <person name="Lin R."/>
            <person name="Xie B."/>
        </authorList>
    </citation>
    <scope>NUCLEOTIDE SEQUENCE</scope>
    <source>
        <strain evidence="2">BazhouSP</strain>
    </source>
</reference>
<feature type="signal peptide" evidence="1">
    <location>
        <begin position="1"/>
        <end position="17"/>
    </location>
</feature>
<name>A0AAD4N262_9BILA</name>